<name>A0A1I8HWD2_9PLAT</name>
<dbReference type="WBParaSite" id="maker-uti_cns_0008317-snap-gene-0.5-mRNA-1">
    <property type="protein sequence ID" value="maker-uti_cns_0008317-snap-gene-0.5-mRNA-1"/>
    <property type="gene ID" value="maker-uti_cns_0008317-snap-gene-0.5"/>
</dbReference>
<proteinExistence type="predicted"/>
<feature type="domain" description="Piezo TM1-24" evidence="2">
    <location>
        <begin position="171"/>
        <end position="313"/>
    </location>
</feature>
<organism evidence="3 4">
    <name type="scientific">Macrostomum lignano</name>
    <dbReference type="NCBI Taxonomy" id="282301"/>
    <lineage>
        <taxon>Eukaryota</taxon>
        <taxon>Metazoa</taxon>
        <taxon>Spiralia</taxon>
        <taxon>Lophotrochozoa</taxon>
        <taxon>Platyhelminthes</taxon>
        <taxon>Rhabditophora</taxon>
        <taxon>Macrostomorpha</taxon>
        <taxon>Macrostomida</taxon>
        <taxon>Macrostomidae</taxon>
        <taxon>Macrostomum</taxon>
    </lineage>
</organism>
<feature type="transmembrane region" description="Helical" evidence="1">
    <location>
        <begin position="168"/>
        <end position="188"/>
    </location>
</feature>
<feature type="transmembrane region" description="Helical" evidence="1">
    <location>
        <begin position="112"/>
        <end position="134"/>
    </location>
</feature>
<evidence type="ECO:0000259" key="2">
    <source>
        <dbReference type="Pfam" id="PF24871"/>
    </source>
</evidence>
<feature type="transmembrane region" description="Helical" evidence="1">
    <location>
        <begin position="52"/>
        <end position="77"/>
    </location>
</feature>
<feature type="transmembrane region" description="Helical" evidence="1">
    <location>
        <begin position="223"/>
        <end position="239"/>
    </location>
</feature>
<keyword evidence="1" id="KW-1133">Transmembrane helix</keyword>
<keyword evidence="3" id="KW-1185">Reference proteome</keyword>
<dbReference type="GO" id="GO:0016020">
    <property type="term" value="C:membrane"/>
    <property type="evidence" value="ECO:0007669"/>
    <property type="project" value="InterPro"/>
</dbReference>
<reference evidence="4" key="1">
    <citation type="submission" date="2016-11" db="UniProtKB">
        <authorList>
            <consortium name="WormBaseParasite"/>
        </authorList>
    </citation>
    <scope>IDENTIFICATION</scope>
</reference>
<evidence type="ECO:0000313" key="3">
    <source>
        <dbReference type="Proteomes" id="UP000095280"/>
    </source>
</evidence>
<dbReference type="InterPro" id="IPR056769">
    <property type="entry name" value="Piezo_TM1-24"/>
</dbReference>
<dbReference type="PANTHER" id="PTHR47049:SF2">
    <property type="entry name" value="PIEZO-TYPE MECHANOSENSITIVE ION CHANNEL HOMOLOG"/>
    <property type="match status" value="1"/>
</dbReference>
<dbReference type="PANTHER" id="PTHR47049">
    <property type="entry name" value="PIEZO-TYPE MECHANOSENSITIVE ION CHANNEL HOMOLOG"/>
    <property type="match status" value="1"/>
</dbReference>
<feature type="transmembrane region" description="Helical" evidence="1">
    <location>
        <begin position="194"/>
        <end position="211"/>
    </location>
</feature>
<keyword evidence="1" id="KW-0812">Transmembrane</keyword>
<protein>
    <submittedName>
        <fullName evidence="4">Piezo-type mechanosensitive ion channel component 2</fullName>
    </submittedName>
</protein>
<dbReference type="InterPro" id="IPR027272">
    <property type="entry name" value="Piezo"/>
</dbReference>
<dbReference type="AlphaFoldDB" id="A0A1I8HWD2"/>
<feature type="transmembrane region" description="Helical" evidence="1">
    <location>
        <begin position="284"/>
        <end position="303"/>
    </location>
</feature>
<keyword evidence="1" id="KW-0472">Membrane</keyword>
<dbReference type="Proteomes" id="UP000095280">
    <property type="component" value="Unplaced"/>
</dbReference>
<sequence>MAETHTILLLCKGLIQVSLFFGSLIRYNVFSFVYLLFLLISPFASFDNRGCFLAYNLALIVCSASFSLCHVAFQIVLGAHPPYGSILADCEADLLWRQVGLQPLHRTEFYHIARLLCPEPLTLLLSAGMFGAIWRHRAEFFPAAVGDACPDCGVLDGYRRNLRRMGDWLMFVLFLALMCTAAICLPCLLSSVYLLSFLLAALLWTAGRLHFRRRGLRWQRRWLALYTACHLASIFLYQFPASQKFEGLRANSTTARLLGLHYLIQSNCSSAQVHFANTISTSEFASPLLILVFYFYLALQIYLHDRGPYRADYKSILTVDMHQAGDFSSEPMSPAAHCHGSVGKSAAAAHPLLPAPAQPPT</sequence>
<feature type="transmembrane region" description="Helical" evidence="1">
    <location>
        <begin position="20"/>
        <end position="40"/>
    </location>
</feature>
<evidence type="ECO:0000313" key="4">
    <source>
        <dbReference type="WBParaSite" id="maker-uti_cns_0008317-snap-gene-0.5-mRNA-1"/>
    </source>
</evidence>
<dbReference type="Pfam" id="PF24871">
    <property type="entry name" value="Piezo_TM1-24"/>
    <property type="match status" value="2"/>
</dbReference>
<accession>A0A1I8HWD2</accession>
<feature type="domain" description="Piezo TM1-24" evidence="2">
    <location>
        <begin position="26"/>
        <end position="133"/>
    </location>
</feature>
<dbReference type="GO" id="GO:0008381">
    <property type="term" value="F:mechanosensitive monoatomic ion channel activity"/>
    <property type="evidence" value="ECO:0007669"/>
    <property type="project" value="InterPro"/>
</dbReference>
<evidence type="ECO:0000256" key="1">
    <source>
        <dbReference type="SAM" id="Phobius"/>
    </source>
</evidence>